<sequence>MIRDVCLDDAERLAEIYNYYIVNTHVLFDEKEISVDFMREKIRQVTEQGMPWLIAENDTGEVLGFACAKQWREKNAYRHTAELTIYLDPVIHKKGLGTKMFNELFKELKSRSFNMVISLITLPNEASIALHEKFGMEKVAHFGEMGYKFDRWIDIGYWQGKLSEMDDHPEAVDPTMTQCSETSEAIDISDYPVAANCADDLCNA</sequence>
<feature type="domain" description="N-acetyltransferase" evidence="3">
    <location>
        <begin position="1"/>
        <end position="164"/>
    </location>
</feature>
<dbReference type="Proteomes" id="UP000565262">
    <property type="component" value="Unassembled WGS sequence"/>
</dbReference>
<dbReference type="PANTHER" id="PTHR43072:SF23">
    <property type="entry name" value="UPF0039 PROTEIN C11D3.02C"/>
    <property type="match status" value="1"/>
</dbReference>
<dbReference type="SUPFAM" id="SSF55729">
    <property type="entry name" value="Acyl-CoA N-acyltransferases (Nat)"/>
    <property type="match status" value="1"/>
</dbReference>
<evidence type="ECO:0000259" key="3">
    <source>
        <dbReference type="PROSITE" id="PS51186"/>
    </source>
</evidence>
<dbReference type="PROSITE" id="PS51186">
    <property type="entry name" value="GNAT"/>
    <property type="match status" value="1"/>
</dbReference>
<dbReference type="AlphaFoldDB" id="A0A839ILT6"/>
<dbReference type="Gene3D" id="3.40.630.30">
    <property type="match status" value="1"/>
</dbReference>
<dbReference type="GO" id="GO:0016747">
    <property type="term" value="F:acyltransferase activity, transferring groups other than amino-acyl groups"/>
    <property type="evidence" value="ECO:0007669"/>
    <property type="project" value="InterPro"/>
</dbReference>
<keyword evidence="2" id="KW-0012">Acyltransferase</keyword>
<protein>
    <submittedName>
        <fullName evidence="4">N-acetyltransferase</fullName>
    </submittedName>
</protein>
<dbReference type="Pfam" id="PF13420">
    <property type="entry name" value="Acetyltransf_4"/>
    <property type="match status" value="1"/>
</dbReference>
<evidence type="ECO:0000313" key="4">
    <source>
        <dbReference type="EMBL" id="MBB1485851.1"/>
    </source>
</evidence>
<name>A0A839ILT6_9GAMM</name>
<dbReference type="InterPro" id="IPR016181">
    <property type="entry name" value="Acyl_CoA_acyltransferase"/>
</dbReference>
<keyword evidence="1 4" id="KW-0808">Transferase</keyword>
<organism evidence="4 5">
    <name type="scientific">Oceanospirillum sediminis</name>
    <dbReference type="NCBI Taxonomy" id="2760088"/>
    <lineage>
        <taxon>Bacteria</taxon>
        <taxon>Pseudomonadati</taxon>
        <taxon>Pseudomonadota</taxon>
        <taxon>Gammaproteobacteria</taxon>
        <taxon>Oceanospirillales</taxon>
        <taxon>Oceanospirillaceae</taxon>
        <taxon>Oceanospirillum</taxon>
    </lineage>
</organism>
<dbReference type="PANTHER" id="PTHR43072">
    <property type="entry name" value="N-ACETYLTRANSFERASE"/>
    <property type="match status" value="1"/>
</dbReference>
<reference evidence="4 5" key="1">
    <citation type="submission" date="2020-08" db="EMBL/GenBank/DDBJ databases">
        <title>Oceanospirillum sp. nov. isolated from marine sediment.</title>
        <authorList>
            <person name="Ji X."/>
        </authorList>
    </citation>
    <scope>NUCLEOTIDE SEQUENCE [LARGE SCALE GENOMIC DNA]</scope>
    <source>
        <strain evidence="4 5">D5</strain>
    </source>
</reference>
<evidence type="ECO:0000256" key="2">
    <source>
        <dbReference type="ARBA" id="ARBA00023315"/>
    </source>
</evidence>
<comment type="caution">
    <text evidence="4">The sequence shown here is derived from an EMBL/GenBank/DDBJ whole genome shotgun (WGS) entry which is preliminary data.</text>
</comment>
<evidence type="ECO:0000256" key="1">
    <source>
        <dbReference type="ARBA" id="ARBA00022679"/>
    </source>
</evidence>
<proteinExistence type="predicted"/>
<keyword evidence="5" id="KW-1185">Reference proteome</keyword>
<dbReference type="InterPro" id="IPR000182">
    <property type="entry name" value="GNAT_dom"/>
</dbReference>
<gene>
    <name evidence="4" type="ORF">H4O21_04395</name>
</gene>
<dbReference type="EMBL" id="JACJFM010000004">
    <property type="protein sequence ID" value="MBB1485851.1"/>
    <property type="molecule type" value="Genomic_DNA"/>
</dbReference>
<dbReference type="CDD" id="cd04301">
    <property type="entry name" value="NAT_SF"/>
    <property type="match status" value="1"/>
</dbReference>
<accession>A0A839ILT6</accession>
<evidence type="ECO:0000313" key="5">
    <source>
        <dbReference type="Proteomes" id="UP000565262"/>
    </source>
</evidence>